<keyword evidence="3" id="KW-1185">Reference proteome</keyword>
<feature type="region of interest" description="Disordered" evidence="1">
    <location>
        <begin position="1"/>
        <end position="46"/>
    </location>
</feature>
<comment type="caution">
    <text evidence="2">The sequence shown here is derived from an EMBL/GenBank/DDBJ whole genome shotgun (WGS) entry which is preliminary data.</text>
</comment>
<dbReference type="Proteomes" id="UP000770661">
    <property type="component" value="Unassembled WGS sequence"/>
</dbReference>
<name>A0A8J4YAE2_CHIOP</name>
<evidence type="ECO:0000313" key="2">
    <source>
        <dbReference type="EMBL" id="KAG0723627.1"/>
    </source>
</evidence>
<dbReference type="AlphaFoldDB" id="A0A8J4YAE2"/>
<proteinExistence type="predicted"/>
<accession>A0A8J4YAE2</accession>
<sequence>MGTTRALRTQANIADPGTLVRGGGSTPSQQLTRRQESEERFYPGKKARGKPQLISLVEKLTEEVFRGKNAFIISIEENRDPPCRHVWGGRPKTPHLEQHAYDSPLTCRGLTGHVGLPYTRRGGGTGPVISTSRGKKICWAEKAARQQQKGKAPAAGNPFCKDEGGRTPANPRLVWRSSVKGQSTRGGLRRPQGEHTFEGRAPQKAMALMTSARLPWMTAPDLSWGPLGINGGLLQGLARRPSRKTPEQKIQGAPFLLPGGLPAGKNPPGVVKGRGPLIPPPVEASVPQGFCAGGAPPRPVWENLLGQTSPAAGPAVSVTPDDCTLSCSYPRMTKSVSADEGQSGGEC</sequence>
<gene>
    <name evidence="2" type="ORF">GWK47_042328</name>
</gene>
<protein>
    <submittedName>
        <fullName evidence="2">Uncharacterized protein</fullName>
    </submittedName>
</protein>
<feature type="region of interest" description="Disordered" evidence="1">
    <location>
        <begin position="148"/>
        <end position="171"/>
    </location>
</feature>
<organism evidence="2 3">
    <name type="scientific">Chionoecetes opilio</name>
    <name type="common">Atlantic snow crab</name>
    <name type="synonym">Cancer opilio</name>
    <dbReference type="NCBI Taxonomy" id="41210"/>
    <lineage>
        <taxon>Eukaryota</taxon>
        <taxon>Metazoa</taxon>
        <taxon>Ecdysozoa</taxon>
        <taxon>Arthropoda</taxon>
        <taxon>Crustacea</taxon>
        <taxon>Multicrustacea</taxon>
        <taxon>Malacostraca</taxon>
        <taxon>Eumalacostraca</taxon>
        <taxon>Eucarida</taxon>
        <taxon>Decapoda</taxon>
        <taxon>Pleocyemata</taxon>
        <taxon>Brachyura</taxon>
        <taxon>Eubrachyura</taxon>
        <taxon>Majoidea</taxon>
        <taxon>Majidae</taxon>
        <taxon>Chionoecetes</taxon>
    </lineage>
</organism>
<evidence type="ECO:0000313" key="3">
    <source>
        <dbReference type="Proteomes" id="UP000770661"/>
    </source>
</evidence>
<feature type="compositionally biased region" description="Polar residues" evidence="1">
    <location>
        <begin position="1"/>
        <end position="12"/>
    </location>
</feature>
<dbReference type="EMBL" id="JACEEZ010007990">
    <property type="protein sequence ID" value="KAG0723627.1"/>
    <property type="molecule type" value="Genomic_DNA"/>
</dbReference>
<evidence type="ECO:0000256" key="1">
    <source>
        <dbReference type="SAM" id="MobiDB-lite"/>
    </source>
</evidence>
<feature type="compositionally biased region" description="Basic and acidic residues" evidence="1">
    <location>
        <begin position="33"/>
        <end position="42"/>
    </location>
</feature>
<reference evidence="2" key="1">
    <citation type="submission" date="2020-07" db="EMBL/GenBank/DDBJ databases">
        <title>The High-quality genome of the commercially important snow crab, Chionoecetes opilio.</title>
        <authorList>
            <person name="Jeong J.-H."/>
            <person name="Ryu S."/>
        </authorList>
    </citation>
    <scope>NUCLEOTIDE SEQUENCE</scope>
    <source>
        <strain evidence="2">MADBK_172401_WGS</strain>
        <tissue evidence="2">Digestive gland</tissue>
    </source>
</reference>